<evidence type="ECO:0000313" key="3">
    <source>
        <dbReference type="EMBL" id="PNN20621.1"/>
    </source>
</evidence>
<dbReference type="Proteomes" id="UP000053523">
    <property type="component" value="Unassembled WGS sequence"/>
</dbReference>
<protein>
    <submittedName>
        <fullName evidence="3">Lytic transglycosylase</fullName>
    </submittedName>
</protein>
<feature type="transmembrane region" description="Helical" evidence="2">
    <location>
        <begin position="20"/>
        <end position="41"/>
    </location>
</feature>
<reference evidence="3 4" key="1">
    <citation type="submission" date="2017-12" db="EMBL/GenBank/DDBJ databases">
        <title>FDA dAtabase for Regulatory Grade micrObial Sequences (FDA-ARGOS): Supporting development and validation of Infectious Disease Dx tests.</title>
        <authorList>
            <person name="Hoffmann M."/>
            <person name="Allard M."/>
            <person name="Evans P."/>
            <person name="Brown E."/>
            <person name="Tallon L."/>
            <person name="Sadzewicz L."/>
            <person name="Sengamalay N."/>
            <person name="Ott S."/>
            <person name="Godinez A."/>
            <person name="Nagaraj S."/>
            <person name="Vavikolanu K."/>
            <person name="Aluvathingal J."/>
            <person name="Nadendla S."/>
            <person name="Sichtig H."/>
        </authorList>
    </citation>
    <scope>NUCLEOTIDE SEQUENCE [LARGE SCALE GENOMIC DNA]</scope>
    <source>
        <strain evidence="3 4">FDAARGOS_148</strain>
    </source>
</reference>
<proteinExistence type="predicted"/>
<keyword evidence="2" id="KW-0812">Transmembrane</keyword>
<evidence type="ECO:0000313" key="4">
    <source>
        <dbReference type="Proteomes" id="UP000053523"/>
    </source>
</evidence>
<evidence type="ECO:0000256" key="1">
    <source>
        <dbReference type="SAM" id="MobiDB-lite"/>
    </source>
</evidence>
<feature type="compositionally biased region" description="Basic and acidic residues" evidence="1">
    <location>
        <begin position="357"/>
        <end position="374"/>
    </location>
</feature>
<gene>
    <name evidence="3" type="ORF">AL503_007430</name>
</gene>
<feature type="transmembrane region" description="Helical" evidence="2">
    <location>
        <begin position="162"/>
        <end position="192"/>
    </location>
</feature>
<feature type="transmembrane region" description="Helical" evidence="2">
    <location>
        <begin position="61"/>
        <end position="84"/>
    </location>
</feature>
<dbReference type="AlphaFoldDB" id="A0A2K0A6I1"/>
<feature type="compositionally biased region" description="Basic residues" evidence="1">
    <location>
        <begin position="307"/>
        <end position="317"/>
    </location>
</feature>
<dbReference type="RefSeq" id="WP_037551876.1">
    <property type="nucleotide sequence ID" value="NZ_CAJCGD010000013.1"/>
</dbReference>
<sequence>MFKYHSLALKNAKPQILKTILFSIVSFIVVFAVFAVARTFFMQYFMQMQLAAQLQQSSGPYLIIMILALLLGLLFFIFAGYQLLAGAINVIAKAISSENVHFNDLFVAFKKSKYGKSLILSLISIGLFIVMYLIIMALNYLFNLALTPLFTSLQSAVSSSDNAIAILLTIQIIILIIIGLITSIVSWFFFILMINYTVSLVRESNYSAMSHFKVGFKGIRNGHKTWFKFFIAVLLLNLIIIIITQPLGTILSVTTGNMSQKVATVILYVAQVIIVILRLILYFVLIMGAVQYFLKRGEKLNKTTNEKKKKHKNKNKNKSVTNKNDTLSNQQKIDNTHQSSKNNVEEHSNNVTNNVKQKSENAKDEASHNFNKDK</sequence>
<feature type="region of interest" description="Disordered" evidence="1">
    <location>
        <begin position="304"/>
        <end position="374"/>
    </location>
</feature>
<feature type="transmembrane region" description="Helical" evidence="2">
    <location>
        <begin position="118"/>
        <end position="142"/>
    </location>
</feature>
<feature type="compositionally biased region" description="Polar residues" evidence="1">
    <location>
        <begin position="327"/>
        <end position="342"/>
    </location>
</feature>
<keyword evidence="2" id="KW-0472">Membrane</keyword>
<name>A0A2K0A6I1_STAHA</name>
<evidence type="ECO:0000256" key="2">
    <source>
        <dbReference type="SAM" id="Phobius"/>
    </source>
</evidence>
<keyword evidence="2" id="KW-1133">Transmembrane helix</keyword>
<accession>A0A2K0A6I1</accession>
<organism evidence="3 4">
    <name type="scientific">Staphylococcus haemolyticus</name>
    <dbReference type="NCBI Taxonomy" id="1283"/>
    <lineage>
        <taxon>Bacteria</taxon>
        <taxon>Bacillati</taxon>
        <taxon>Bacillota</taxon>
        <taxon>Bacilli</taxon>
        <taxon>Bacillales</taxon>
        <taxon>Staphylococcaceae</taxon>
        <taxon>Staphylococcus</taxon>
    </lineage>
</organism>
<dbReference type="EMBL" id="LORN02000015">
    <property type="protein sequence ID" value="PNN20621.1"/>
    <property type="molecule type" value="Genomic_DNA"/>
</dbReference>
<comment type="caution">
    <text evidence="3">The sequence shown here is derived from an EMBL/GenBank/DDBJ whole genome shotgun (WGS) entry which is preliminary data.</text>
</comment>
<feature type="transmembrane region" description="Helical" evidence="2">
    <location>
        <begin position="265"/>
        <end position="294"/>
    </location>
</feature>
<feature type="transmembrane region" description="Helical" evidence="2">
    <location>
        <begin position="226"/>
        <end position="245"/>
    </location>
</feature>